<proteinExistence type="predicted"/>
<comment type="caution">
    <text evidence="1">The sequence shown here is derived from an EMBL/GenBank/DDBJ whole genome shotgun (WGS) entry which is preliminary data.</text>
</comment>
<name>A0A4U5N8D1_STECR</name>
<reference evidence="1 2" key="1">
    <citation type="journal article" date="2015" name="Genome Biol.">
        <title>Comparative genomics of Steinernema reveals deeply conserved gene regulatory networks.</title>
        <authorList>
            <person name="Dillman A.R."/>
            <person name="Macchietto M."/>
            <person name="Porter C.F."/>
            <person name="Rogers A."/>
            <person name="Williams B."/>
            <person name="Antoshechkin I."/>
            <person name="Lee M.M."/>
            <person name="Goodwin Z."/>
            <person name="Lu X."/>
            <person name="Lewis E.E."/>
            <person name="Goodrich-Blair H."/>
            <person name="Stock S.P."/>
            <person name="Adams B.J."/>
            <person name="Sternberg P.W."/>
            <person name="Mortazavi A."/>
        </authorList>
    </citation>
    <scope>NUCLEOTIDE SEQUENCE [LARGE SCALE GENOMIC DNA]</scope>
    <source>
        <strain evidence="1 2">ALL</strain>
    </source>
</reference>
<dbReference type="AlphaFoldDB" id="A0A4U5N8D1"/>
<protein>
    <submittedName>
        <fullName evidence="1">Uncharacterized protein</fullName>
    </submittedName>
</protein>
<organism evidence="1 2">
    <name type="scientific">Steinernema carpocapsae</name>
    <name type="common">Entomopathogenic nematode</name>
    <dbReference type="NCBI Taxonomy" id="34508"/>
    <lineage>
        <taxon>Eukaryota</taxon>
        <taxon>Metazoa</taxon>
        <taxon>Ecdysozoa</taxon>
        <taxon>Nematoda</taxon>
        <taxon>Chromadorea</taxon>
        <taxon>Rhabditida</taxon>
        <taxon>Tylenchina</taxon>
        <taxon>Panagrolaimomorpha</taxon>
        <taxon>Strongyloidoidea</taxon>
        <taxon>Steinernematidae</taxon>
        <taxon>Steinernema</taxon>
    </lineage>
</organism>
<gene>
    <name evidence="1" type="ORF">L596_019072</name>
</gene>
<dbReference type="Proteomes" id="UP000298663">
    <property type="component" value="Unassembled WGS sequence"/>
</dbReference>
<accession>A0A4U5N8D1</accession>
<keyword evidence="2" id="KW-1185">Reference proteome</keyword>
<dbReference type="EMBL" id="AZBU02000005">
    <property type="protein sequence ID" value="TKR78231.1"/>
    <property type="molecule type" value="Genomic_DNA"/>
</dbReference>
<sequence length="102" mass="11788">MDGSWTENNTAQIFSSKFQDLSSQYYLQRLLPALTGFIKRCNAYKYKDQELVVENHIVQRFGCFLQKTRHRMSSSKLSHFIHSLESMHSVISEATAFGVPLI</sequence>
<evidence type="ECO:0000313" key="2">
    <source>
        <dbReference type="Proteomes" id="UP000298663"/>
    </source>
</evidence>
<reference evidence="1 2" key="2">
    <citation type="journal article" date="2019" name="G3 (Bethesda)">
        <title>Hybrid Assembly of the Genome of the Entomopathogenic Nematode Steinernema carpocapsae Identifies the X-Chromosome.</title>
        <authorList>
            <person name="Serra L."/>
            <person name="Macchietto M."/>
            <person name="Macias-Munoz A."/>
            <person name="McGill C.J."/>
            <person name="Rodriguez I.M."/>
            <person name="Rodriguez B."/>
            <person name="Murad R."/>
            <person name="Mortazavi A."/>
        </authorList>
    </citation>
    <scope>NUCLEOTIDE SEQUENCE [LARGE SCALE GENOMIC DNA]</scope>
    <source>
        <strain evidence="1 2">ALL</strain>
    </source>
</reference>
<evidence type="ECO:0000313" key="1">
    <source>
        <dbReference type="EMBL" id="TKR78231.1"/>
    </source>
</evidence>